<name>A0AAV7PV42_PLEWA</name>
<organism evidence="2 3">
    <name type="scientific">Pleurodeles waltl</name>
    <name type="common">Iberian ribbed newt</name>
    <dbReference type="NCBI Taxonomy" id="8319"/>
    <lineage>
        <taxon>Eukaryota</taxon>
        <taxon>Metazoa</taxon>
        <taxon>Chordata</taxon>
        <taxon>Craniata</taxon>
        <taxon>Vertebrata</taxon>
        <taxon>Euteleostomi</taxon>
        <taxon>Amphibia</taxon>
        <taxon>Batrachia</taxon>
        <taxon>Caudata</taxon>
        <taxon>Salamandroidea</taxon>
        <taxon>Salamandridae</taxon>
        <taxon>Pleurodelinae</taxon>
        <taxon>Pleurodeles</taxon>
    </lineage>
</organism>
<feature type="compositionally biased region" description="Basic and acidic residues" evidence="1">
    <location>
        <begin position="15"/>
        <end position="27"/>
    </location>
</feature>
<evidence type="ECO:0000256" key="1">
    <source>
        <dbReference type="SAM" id="MobiDB-lite"/>
    </source>
</evidence>
<dbReference type="EMBL" id="JANPWB010000011">
    <property type="protein sequence ID" value="KAJ1132098.1"/>
    <property type="molecule type" value="Genomic_DNA"/>
</dbReference>
<evidence type="ECO:0000313" key="3">
    <source>
        <dbReference type="Proteomes" id="UP001066276"/>
    </source>
</evidence>
<feature type="region of interest" description="Disordered" evidence="1">
    <location>
        <begin position="1"/>
        <end position="68"/>
    </location>
</feature>
<dbReference type="Proteomes" id="UP001066276">
    <property type="component" value="Chromosome 7"/>
</dbReference>
<gene>
    <name evidence="2" type="ORF">NDU88_010428</name>
</gene>
<proteinExistence type="predicted"/>
<accession>A0AAV7PV42</accession>
<protein>
    <submittedName>
        <fullName evidence="2">Uncharacterized protein</fullName>
    </submittedName>
</protein>
<dbReference type="AlphaFoldDB" id="A0AAV7PV42"/>
<sequence length="68" mass="7284">MPLRGGTATAGTGGETERWDGQRDHARSRTLRPLRPSQGRSRNKVEARKRTGGPGKAAAEVAQDSGDR</sequence>
<keyword evidence="3" id="KW-1185">Reference proteome</keyword>
<feature type="compositionally biased region" description="Low complexity" evidence="1">
    <location>
        <begin position="1"/>
        <end position="10"/>
    </location>
</feature>
<comment type="caution">
    <text evidence="2">The sequence shown here is derived from an EMBL/GenBank/DDBJ whole genome shotgun (WGS) entry which is preliminary data.</text>
</comment>
<reference evidence="2" key="1">
    <citation type="journal article" date="2022" name="bioRxiv">
        <title>Sequencing and chromosome-scale assembly of the giantPleurodeles waltlgenome.</title>
        <authorList>
            <person name="Brown T."/>
            <person name="Elewa A."/>
            <person name="Iarovenko S."/>
            <person name="Subramanian E."/>
            <person name="Araus A.J."/>
            <person name="Petzold A."/>
            <person name="Susuki M."/>
            <person name="Suzuki K.-i.T."/>
            <person name="Hayashi T."/>
            <person name="Toyoda A."/>
            <person name="Oliveira C."/>
            <person name="Osipova E."/>
            <person name="Leigh N.D."/>
            <person name="Simon A."/>
            <person name="Yun M.H."/>
        </authorList>
    </citation>
    <scope>NUCLEOTIDE SEQUENCE</scope>
    <source>
        <strain evidence="2">20211129_DDA</strain>
        <tissue evidence="2">Liver</tissue>
    </source>
</reference>
<evidence type="ECO:0000313" key="2">
    <source>
        <dbReference type="EMBL" id="KAJ1132098.1"/>
    </source>
</evidence>